<evidence type="ECO:0000256" key="2">
    <source>
        <dbReference type="ARBA" id="ARBA00022448"/>
    </source>
</evidence>
<dbReference type="RefSeq" id="WP_141448092.1">
    <property type="nucleotide sequence ID" value="NZ_CP041217.1"/>
</dbReference>
<dbReference type="PROSITE" id="PS50928">
    <property type="entry name" value="ABC_TM1"/>
    <property type="match status" value="1"/>
</dbReference>
<evidence type="ECO:0000313" key="10">
    <source>
        <dbReference type="Proteomes" id="UP000316968"/>
    </source>
</evidence>
<comment type="subcellular location">
    <subcellularLocation>
        <location evidence="1 7">Cell membrane</location>
        <topology evidence="1 7">Multi-pass membrane protein</topology>
    </subcellularLocation>
</comment>
<feature type="transmembrane region" description="Helical" evidence="7">
    <location>
        <begin position="111"/>
        <end position="133"/>
    </location>
</feature>
<dbReference type="SUPFAM" id="SSF161098">
    <property type="entry name" value="MetI-like"/>
    <property type="match status" value="1"/>
</dbReference>
<keyword evidence="3" id="KW-1003">Cell membrane</keyword>
<evidence type="ECO:0000256" key="6">
    <source>
        <dbReference type="ARBA" id="ARBA00023136"/>
    </source>
</evidence>
<dbReference type="PANTHER" id="PTHR43744:SF12">
    <property type="entry name" value="ABC TRANSPORTER PERMEASE PROTEIN MG189-RELATED"/>
    <property type="match status" value="1"/>
</dbReference>
<keyword evidence="10" id="KW-1185">Reference proteome</keyword>
<organism evidence="9 10">
    <name type="scientific">Saccharibacillus brassicae</name>
    <dbReference type="NCBI Taxonomy" id="2583377"/>
    <lineage>
        <taxon>Bacteria</taxon>
        <taxon>Bacillati</taxon>
        <taxon>Bacillota</taxon>
        <taxon>Bacilli</taxon>
        <taxon>Bacillales</taxon>
        <taxon>Paenibacillaceae</taxon>
        <taxon>Saccharibacillus</taxon>
    </lineage>
</organism>
<keyword evidence="4 7" id="KW-0812">Transmembrane</keyword>
<feature type="domain" description="ABC transmembrane type-1" evidence="8">
    <location>
        <begin position="74"/>
        <end position="263"/>
    </location>
</feature>
<feature type="transmembrane region" description="Helical" evidence="7">
    <location>
        <begin position="184"/>
        <end position="205"/>
    </location>
</feature>
<dbReference type="KEGG" id="saca:FFV09_12260"/>
<evidence type="ECO:0000313" key="9">
    <source>
        <dbReference type="EMBL" id="QDH21547.1"/>
    </source>
</evidence>
<dbReference type="PANTHER" id="PTHR43744">
    <property type="entry name" value="ABC TRANSPORTER PERMEASE PROTEIN MG189-RELATED-RELATED"/>
    <property type="match status" value="1"/>
</dbReference>
<sequence>MNGATGSKKIQKAFFYTFLMLGVLVSIFPFYWLVVMSTNQTSAIFAFPPKLTFGSYFMTNYNQVMENMDFMRAFANTVFIAVLSTTLQLFFNSLTGFTFAKFKFPGSRFLFFLMIGTMMIPAQMLLVPQFIIIKELGWLGSYKALIVPSIATAFGIFWIRQYALAIHDDLLESARIDGCNKFGLYWHIALPILRPALAFLAITTFMGVWEDYLWPLIVLTDTSKFTLMLALQQLKSVHTADYSMVMTGTLLATVPLIIFFLLVSRQFIAGIMEGAVKS</sequence>
<gene>
    <name evidence="9" type="ORF">FFV09_12260</name>
</gene>
<feature type="transmembrane region" description="Helical" evidence="7">
    <location>
        <begin position="70"/>
        <end position="91"/>
    </location>
</feature>
<dbReference type="InterPro" id="IPR035906">
    <property type="entry name" value="MetI-like_sf"/>
</dbReference>
<dbReference type="GO" id="GO:0005886">
    <property type="term" value="C:plasma membrane"/>
    <property type="evidence" value="ECO:0007669"/>
    <property type="project" value="UniProtKB-SubCell"/>
</dbReference>
<feature type="transmembrane region" description="Helical" evidence="7">
    <location>
        <begin position="145"/>
        <end position="164"/>
    </location>
</feature>
<evidence type="ECO:0000256" key="1">
    <source>
        <dbReference type="ARBA" id="ARBA00004651"/>
    </source>
</evidence>
<feature type="transmembrane region" description="Helical" evidence="7">
    <location>
        <begin position="13"/>
        <end position="34"/>
    </location>
</feature>
<dbReference type="Pfam" id="PF00528">
    <property type="entry name" value="BPD_transp_1"/>
    <property type="match status" value="1"/>
</dbReference>
<comment type="similarity">
    <text evidence="7">Belongs to the binding-protein-dependent transport system permease family.</text>
</comment>
<evidence type="ECO:0000259" key="8">
    <source>
        <dbReference type="PROSITE" id="PS50928"/>
    </source>
</evidence>
<dbReference type="AlphaFoldDB" id="A0A4Y6UZ86"/>
<dbReference type="OrthoDB" id="9771544at2"/>
<reference evidence="9 10" key="1">
    <citation type="submission" date="2019-06" db="EMBL/GenBank/DDBJ databases">
        <title>Saccharibacillus brassicae sp. nov., an endophytic bacterium isolated from Chinese cabbage seeds (Brassica pekinensis).</title>
        <authorList>
            <person name="Jiang L."/>
            <person name="Lee J."/>
            <person name="Kim S.W."/>
        </authorList>
    </citation>
    <scope>NUCLEOTIDE SEQUENCE [LARGE SCALE GENOMIC DNA]</scope>
    <source>
        <strain evidence="10">KCTC 43072 / ATSA2</strain>
    </source>
</reference>
<dbReference type="GO" id="GO:0055085">
    <property type="term" value="P:transmembrane transport"/>
    <property type="evidence" value="ECO:0007669"/>
    <property type="project" value="InterPro"/>
</dbReference>
<dbReference type="InterPro" id="IPR000515">
    <property type="entry name" value="MetI-like"/>
</dbReference>
<accession>A0A4Y6UZ86</accession>
<dbReference type="CDD" id="cd06261">
    <property type="entry name" value="TM_PBP2"/>
    <property type="match status" value="1"/>
</dbReference>
<dbReference type="EMBL" id="CP041217">
    <property type="protein sequence ID" value="QDH21547.1"/>
    <property type="molecule type" value="Genomic_DNA"/>
</dbReference>
<evidence type="ECO:0000256" key="7">
    <source>
        <dbReference type="RuleBase" id="RU363032"/>
    </source>
</evidence>
<dbReference type="Proteomes" id="UP000316968">
    <property type="component" value="Chromosome"/>
</dbReference>
<name>A0A4Y6UZ86_SACBS</name>
<protein>
    <submittedName>
        <fullName evidence="9">Carbohydrate ABC transporter permease</fullName>
    </submittedName>
</protein>
<keyword evidence="2 7" id="KW-0813">Transport</keyword>
<keyword evidence="5 7" id="KW-1133">Transmembrane helix</keyword>
<proteinExistence type="inferred from homology"/>
<feature type="transmembrane region" description="Helical" evidence="7">
    <location>
        <begin position="243"/>
        <end position="263"/>
    </location>
</feature>
<evidence type="ECO:0000256" key="5">
    <source>
        <dbReference type="ARBA" id="ARBA00022989"/>
    </source>
</evidence>
<evidence type="ECO:0000256" key="3">
    <source>
        <dbReference type="ARBA" id="ARBA00022475"/>
    </source>
</evidence>
<keyword evidence="6 7" id="KW-0472">Membrane</keyword>
<dbReference type="Gene3D" id="1.10.3720.10">
    <property type="entry name" value="MetI-like"/>
    <property type="match status" value="1"/>
</dbReference>
<evidence type="ECO:0000256" key="4">
    <source>
        <dbReference type="ARBA" id="ARBA00022692"/>
    </source>
</evidence>